<evidence type="ECO:0000259" key="2">
    <source>
        <dbReference type="Pfam" id="PF21039"/>
    </source>
</evidence>
<evidence type="ECO:0000256" key="1">
    <source>
        <dbReference type="SAM" id="MobiDB-lite"/>
    </source>
</evidence>
<dbReference type="AlphaFoldDB" id="A0A8R1I166"/>
<dbReference type="PANTHER" id="PTHR13371:SF0">
    <property type="entry name" value="CENTROSOMAL PROTEIN OF 104 KDA"/>
    <property type="match status" value="1"/>
</dbReference>
<reference evidence="3" key="2">
    <citation type="submission" date="2022-06" db="UniProtKB">
        <authorList>
            <consortium name="EnsemblMetazoa"/>
        </authorList>
    </citation>
    <scope>IDENTIFICATION</scope>
    <source>
        <strain evidence="3">DF5081</strain>
    </source>
</reference>
<reference evidence="4" key="1">
    <citation type="submission" date="2010-08" db="EMBL/GenBank/DDBJ databases">
        <authorList>
            <consortium name="Caenorhabditis japonica Sequencing Consortium"/>
            <person name="Wilson R.K."/>
        </authorList>
    </citation>
    <scope>NUCLEOTIDE SEQUENCE [LARGE SCALE GENOMIC DNA]</scope>
    <source>
        <strain evidence="4">DF5081</strain>
    </source>
</reference>
<dbReference type="InterPro" id="IPR048738">
    <property type="entry name" value="CEP104_Znf"/>
</dbReference>
<evidence type="ECO:0000313" key="3">
    <source>
        <dbReference type="EnsemblMetazoa" id="CJA17819.1"/>
    </source>
</evidence>
<name>A0A8R1I166_CAEJA</name>
<dbReference type="EnsemblMetazoa" id="CJA17819.1">
    <property type="protein sequence ID" value="CJA17819.1"/>
    <property type="gene ID" value="WBGene00137023"/>
</dbReference>
<dbReference type="GO" id="GO:0005929">
    <property type="term" value="C:cilium"/>
    <property type="evidence" value="ECO:0007669"/>
    <property type="project" value="TreeGrafter"/>
</dbReference>
<feature type="region of interest" description="Disordered" evidence="1">
    <location>
        <begin position="431"/>
        <end position="466"/>
    </location>
</feature>
<sequence length="495" mass="56466">MPTSRNFDLEYDDYKERRNAAGMGSRANSRNGRFKPVDVEKEKKAKQVGEYGLPNNEYQMQGYDEKNSDVGSDPLASVRTLRNNLRVMSLEHRDKDEPVKAHLCQSACDDLSKAEKQLIDLSHARSDAVIKGDSKQAERISKEMETVKSDAIRHAYSDLMMDDGTMKAFGVNSKWTPDKNPMKADDWKPMSPMKERKRAETPTRKTESRQNNRGNNKNNDNGGRRMSTRSVDRTVIPTEEKKPKSIRKNQRLSTVGVVPEGIPIDVPLAGGSTVQDDPYKMPTYVGKCPHCQLTENGLGKSGGMEKHYARQCKVMTSCKYCMKLTMVSQLTDHLIYRCEFLLDTMEACKECGLAIDKEDQRRGTSHPMCRGRRPPAGAQWCPLCTIAVDDNEESWRQHLVNTCYNNPRRDGPEKDPWEMRQEQEDILKAAKERKQQEQEKARQEEAIRKQQQQQQSMASGSSGRMIDADKLVVALQEIQERKKAEKKKKLKDIES</sequence>
<feature type="compositionally biased region" description="Low complexity" evidence="1">
    <location>
        <begin position="211"/>
        <end position="225"/>
    </location>
</feature>
<dbReference type="Proteomes" id="UP000005237">
    <property type="component" value="Unassembled WGS sequence"/>
</dbReference>
<feature type="compositionally biased region" description="Basic and acidic residues" evidence="1">
    <location>
        <begin position="35"/>
        <end position="47"/>
    </location>
</feature>
<dbReference type="Pfam" id="PF21039">
    <property type="entry name" value="CEP104_ZnF"/>
    <property type="match status" value="1"/>
</dbReference>
<feature type="compositionally biased region" description="Basic and acidic residues" evidence="1">
    <location>
        <begin position="431"/>
        <end position="448"/>
    </location>
</feature>
<dbReference type="InterPro" id="IPR052607">
    <property type="entry name" value="CEP104-like"/>
</dbReference>
<feature type="domain" description="Centrosomal protein CEP104 Zn finger" evidence="2">
    <location>
        <begin position="287"/>
        <end position="400"/>
    </location>
</feature>
<keyword evidence="4" id="KW-1185">Reference proteome</keyword>
<feature type="compositionally biased region" description="Basic and acidic residues" evidence="1">
    <location>
        <begin position="176"/>
        <end position="210"/>
    </location>
</feature>
<proteinExistence type="predicted"/>
<feature type="region of interest" description="Disordered" evidence="1">
    <location>
        <begin position="1"/>
        <end position="72"/>
    </location>
</feature>
<evidence type="ECO:0000313" key="4">
    <source>
        <dbReference type="Proteomes" id="UP000005237"/>
    </source>
</evidence>
<dbReference type="PANTHER" id="PTHR13371">
    <property type="entry name" value="GLYCINE-, GLUTAMATE-, THIENYLCYCLOHEXYLPIPERIDINE-BINDING PROTEIN"/>
    <property type="match status" value="1"/>
</dbReference>
<organism evidence="3 4">
    <name type="scientific">Caenorhabditis japonica</name>
    <dbReference type="NCBI Taxonomy" id="281687"/>
    <lineage>
        <taxon>Eukaryota</taxon>
        <taxon>Metazoa</taxon>
        <taxon>Ecdysozoa</taxon>
        <taxon>Nematoda</taxon>
        <taxon>Chromadorea</taxon>
        <taxon>Rhabditida</taxon>
        <taxon>Rhabditina</taxon>
        <taxon>Rhabditomorpha</taxon>
        <taxon>Rhabditoidea</taxon>
        <taxon>Rhabditidae</taxon>
        <taxon>Peloderinae</taxon>
        <taxon>Caenorhabditis</taxon>
    </lineage>
</organism>
<feature type="region of interest" description="Disordered" evidence="1">
    <location>
        <begin position="172"/>
        <end position="235"/>
    </location>
</feature>
<accession>A0A8R1I166</accession>
<protein>
    <recommendedName>
        <fullName evidence="2">Centrosomal protein CEP104 Zn finger domain-containing protein</fullName>
    </recommendedName>
</protein>